<reference evidence="2" key="1">
    <citation type="journal article" date="2019" name="Int. J. Syst. Evol. Microbiol.">
        <title>The Global Catalogue of Microorganisms (GCM) 10K type strain sequencing project: providing services to taxonomists for standard genome sequencing and annotation.</title>
        <authorList>
            <consortium name="The Broad Institute Genomics Platform"/>
            <consortium name="The Broad Institute Genome Sequencing Center for Infectious Disease"/>
            <person name="Wu L."/>
            <person name="Ma J."/>
        </authorList>
    </citation>
    <scope>NUCLEOTIDE SEQUENCE [LARGE SCALE GENOMIC DNA]</scope>
    <source>
        <strain evidence="2">JCM 17738</strain>
    </source>
</reference>
<dbReference type="InterPro" id="IPR036388">
    <property type="entry name" value="WH-like_DNA-bd_sf"/>
</dbReference>
<name>A0ABP8JMF1_9MICO</name>
<comment type="caution">
    <text evidence="1">The sequence shown here is derived from an EMBL/GenBank/DDBJ whole genome shotgun (WGS) entry which is preliminary data.</text>
</comment>
<sequence>MRRPKEEAHATPAATATRHSNMSTLDLNLRMLTGTAGGDRTHLSAGCCWGYGPTLISMSDSRIVADHRIMGGVPCVRGTRVPVATIVGLVAQGRTAEEIVVDYPTLAADDVRAALEFAAVAVSERQIPLRTSA</sequence>
<evidence type="ECO:0000313" key="2">
    <source>
        <dbReference type="Proteomes" id="UP001500390"/>
    </source>
</evidence>
<dbReference type="PANTHER" id="PTHR34849">
    <property type="entry name" value="SSL5025 PROTEIN"/>
    <property type="match status" value="1"/>
</dbReference>
<protein>
    <recommendedName>
        <fullName evidence="3">DUF433 domain-containing protein</fullName>
    </recommendedName>
</protein>
<gene>
    <name evidence="1" type="ORF">GCM10023153_12640</name>
</gene>
<dbReference type="PANTHER" id="PTHR34849:SF3">
    <property type="entry name" value="SSR2962 PROTEIN"/>
    <property type="match status" value="1"/>
</dbReference>
<dbReference type="SUPFAM" id="SSF46689">
    <property type="entry name" value="Homeodomain-like"/>
    <property type="match status" value="1"/>
</dbReference>
<dbReference type="Gene3D" id="1.10.10.10">
    <property type="entry name" value="Winged helix-like DNA-binding domain superfamily/Winged helix DNA-binding domain"/>
    <property type="match status" value="1"/>
</dbReference>
<proteinExistence type="predicted"/>
<accession>A0ABP8JMF1</accession>
<evidence type="ECO:0000313" key="1">
    <source>
        <dbReference type="EMBL" id="GAA4392983.1"/>
    </source>
</evidence>
<dbReference type="InterPro" id="IPR009057">
    <property type="entry name" value="Homeodomain-like_sf"/>
</dbReference>
<dbReference type="EMBL" id="BAABFX010000020">
    <property type="protein sequence ID" value="GAA4392983.1"/>
    <property type="molecule type" value="Genomic_DNA"/>
</dbReference>
<dbReference type="InterPro" id="IPR007367">
    <property type="entry name" value="DUF433"/>
</dbReference>
<dbReference type="Proteomes" id="UP001500390">
    <property type="component" value="Unassembled WGS sequence"/>
</dbReference>
<dbReference type="Pfam" id="PF04255">
    <property type="entry name" value="DUF433"/>
    <property type="match status" value="1"/>
</dbReference>
<keyword evidence="2" id="KW-1185">Reference proteome</keyword>
<organism evidence="1 2">
    <name type="scientific">Ornithinibacter aureus</name>
    <dbReference type="NCBI Taxonomy" id="622664"/>
    <lineage>
        <taxon>Bacteria</taxon>
        <taxon>Bacillati</taxon>
        <taxon>Actinomycetota</taxon>
        <taxon>Actinomycetes</taxon>
        <taxon>Micrococcales</taxon>
        <taxon>Intrasporangiaceae</taxon>
        <taxon>Ornithinibacter</taxon>
    </lineage>
</organism>
<evidence type="ECO:0008006" key="3">
    <source>
        <dbReference type="Google" id="ProtNLM"/>
    </source>
</evidence>